<dbReference type="SUPFAM" id="SSF160467">
    <property type="entry name" value="PH0987 N-terminal domain-like"/>
    <property type="match status" value="1"/>
</dbReference>
<name>A0ABQ3G7X2_9BURK</name>
<feature type="domain" description="Carboxyltransferase" evidence="5">
    <location>
        <begin position="250"/>
        <end position="520"/>
    </location>
</feature>
<evidence type="ECO:0000259" key="5">
    <source>
        <dbReference type="SMART" id="SM00797"/>
    </source>
</evidence>
<dbReference type="PANTHER" id="PTHR43309:SF3">
    <property type="entry name" value="5-OXOPROLINASE SUBUNIT C"/>
    <property type="match status" value="1"/>
</dbReference>
<dbReference type="RefSeq" id="WP_189689579.1">
    <property type="nucleotide sequence ID" value="NZ_BMYK01000021.1"/>
</dbReference>
<evidence type="ECO:0000313" key="7">
    <source>
        <dbReference type="Proteomes" id="UP000626210"/>
    </source>
</evidence>
<dbReference type="Proteomes" id="UP000626210">
    <property type="component" value="Unassembled WGS sequence"/>
</dbReference>
<feature type="domain" description="Carboxyltransferase" evidence="4">
    <location>
        <begin position="1"/>
        <end position="191"/>
    </location>
</feature>
<dbReference type="Gene3D" id="2.40.100.10">
    <property type="entry name" value="Cyclophilin-like"/>
    <property type="match status" value="2"/>
</dbReference>
<dbReference type="InterPro" id="IPR052708">
    <property type="entry name" value="PxpC"/>
</dbReference>
<proteinExistence type="predicted"/>
<dbReference type="InterPro" id="IPR003778">
    <property type="entry name" value="CT_A_B"/>
</dbReference>
<evidence type="ECO:0000313" key="6">
    <source>
        <dbReference type="EMBL" id="GHC96099.1"/>
    </source>
</evidence>
<evidence type="ECO:0000256" key="3">
    <source>
        <dbReference type="ARBA" id="ARBA00022840"/>
    </source>
</evidence>
<sequence>MRFLPVNLDALLVELDDLPQTLALLASLQEQPLAGVEELVPAARTILVRFRPSAVSAQSLATAIAGRGLDRAAERRGQLVEIPVDYRGEDLDEVARLLGATREQVIAWHTGSEYTVAFTGFAPGFAYLSGGDPRLVVPRRKTPRTQVPAGSVALAGDFSAVYPQQSPGGWQLIGVTDTPMWDLARAVPALLQPGFRVRFVDATGRPRPARSSAPAAAPAPAAAADGPALEILRPGLQALFQDLGRHGQAGQGVSASGALDQGALRMANRLVGNAAGSAVLEIVDGGFALRSHGETVLAVAGARGPLTRSDAAGRRWPLLRHEAFALADGDLLEIGAPEAGLRSYLAVRGGFAVAPVLGSCATDTLAKVGPLPLRAGERLAVQPTAHGVVGAPELPPPLPDMQQVVVLDVVPGPRTDWFTDEAVALFAAQTWTVTPQSNRVGLRLAGAQALARMRHDELPSEGTALGAIQVPASGQPVLFLADHPLTGGYPVIAAVAPHHLDLAGQIPIGARIRFNPIRAFAPIEP</sequence>
<dbReference type="PANTHER" id="PTHR43309">
    <property type="entry name" value="5-OXOPROLINASE SUBUNIT C"/>
    <property type="match status" value="1"/>
</dbReference>
<dbReference type="EMBL" id="BMYK01000021">
    <property type="protein sequence ID" value="GHC96099.1"/>
    <property type="molecule type" value="Genomic_DNA"/>
</dbReference>
<evidence type="ECO:0000256" key="1">
    <source>
        <dbReference type="ARBA" id="ARBA00022741"/>
    </source>
</evidence>
<dbReference type="InterPro" id="IPR029000">
    <property type="entry name" value="Cyclophilin-like_dom_sf"/>
</dbReference>
<accession>A0ABQ3G7X2</accession>
<comment type="caution">
    <text evidence="6">The sequence shown here is derived from an EMBL/GenBank/DDBJ whole genome shotgun (WGS) entry which is preliminary data.</text>
</comment>
<gene>
    <name evidence="6" type="ORF">GCM10007320_49680</name>
</gene>
<reference evidence="7" key="1">
    <citation type="journal article" date="2019" name="Int. J. Syst. Evol. Microbiol.">
        <title>The Global Catalogue of Microorganisms (GCM) 10K type strain sequencing project: providing services to taxonomists for standard genome sequencing and annotation.</title>
        <authorList>
            <consortium name="The Broad Institute Genomics Platform"/>
            <consortium name="The Broad Institute Genome Sequencing Center for Infectious Disease"/>
            <person name="Wu L."/>
            <person name="Ma J."/>
        </authorList>
    </citation>
    <scope>NUCLEOTIDE SEQUENCE [LARGE SCALE GENOMIC DNA]</scope>
    <source>
        <strain evidence="7">KCTC 23314</strain>
    </source>
</reference>
<dbReference type="Pfam" id="PF02626">
    <property type="entry name" value="CT_A_B"/>
    <property type="match status" value="1"/>
</dbReference>
<dbReference type="Pfam" id="PF02682">
    <property type="entry name" value="CT_C_D"/>
    <property type="match status" value="1"/>
</dbReference>
<dbReference type="SMART" id="SM00796">
    <property type="entry name" value="AHS1"/>
    <property type="match status" value="1"/>
</dbReference>
<keyword evidence="1" id="KW-0547">Nucleotide-binding</keyword>
<evidence type="ECO:0000256" key="2">
    <source>
        <dbReference type="ARBA" id="ARBA00022801"/>
    </source>
</evidence>
<keyword evidence="2 6" id="KW-0378">Hydrolase</keyword>
<dbReference type="NCBIfam" id="TIGR00724">
    <property type="entry name" value="urea_amlyse_rel"/>
    <property type="match status" value="1"/>
</dbReference>
<protein>
    <submittedName>
        <fullName evidence="6">Allophanate hydrolase</fullName>
    </submittedName>
</protein>
<dbReference type="InterPro" id="IPR003833">
    <property type="entry name" value="CT_C_D"/>
</dbReference>
<evidence type="ECO:0000259" key="4">
    <source>
        <dbReference type="SMART" id="SM00796"/>
    </source>
</evidence>
<organism evidence="6 7">
    <name type="scientific">Pseudorhodoferax aquiterrae</name>
    <dbReference type="NCBI Taxonomy" id="747304"/>
    <lineage>
        <taxon>Bacteria</taxon>
        <taxon>Pseudomonadati</taxon>
        <taxon>Pseudomonadota</taxon>
        <taxon>Betaproteobacteria</taxon>
        <taxon>Burkholderiales</taxon>
        <taxon>Comamonadaceae</taxon>
    </lineage>
</organism>
<keyword evidence="3" id="KW-0067">ATP-binding</keyword>
<dbReference type="SMART" id="SM00797">
    <property type="entry name" value="AHS2"/>
    <property type="match status" value="1"/>
</dbReference>
<keyword evidence="7" id="KW-1185">Reference proteome</keyword>
<dbReference type="SUPFAM" id="SSF50891">
    <property type="entry name" value="Cyclophilin-like"/>
    <property type="match status" value="2"/>
</dbReference>
<dbReference type="GO" id="GO:0016787">
    <property type="term" value="F:hydrolase activity"/>
    <property type="evidence" value="ECO:0007669"/>
    <property type="project" value="UniProtKB-KW"/>
</dbReference>
<dbReference type="Gene3D" id="3.30.1360.40">
    <property type="match status" value="1"/>
</dbReference>